<dbReference type="AlphaFoldDB" id="A0A5A7QNQ4"/>
<evidence type="ECO:0000313" key="1">
    <source>
        <dbReference type="EMBL" id="GER46492.1"/>
    </source>
</evidence>
<protein>
    <submittedName>
        <fullName evidence="1">Aldolase superfamily protein</fullName>
    </submittedName>
</protein>
<proteinExistence type="predicted"/>
<dbReference type="EMBL" id="BKCP01007538">
    <property type="protein sequence ID" value="GER46492.1"/>
    <property type="molecule type" value="Genomic_DNA"/>
</dbReference>
<keyword evidence="2" id="KW-1185">Reference proteome</keyword>
<reference evidence="2" key="1">
    <citation type="journal article" date="2019" name="Curr. Biol.">
        <title>Genome Sequence of Striga asiatica Provides Insight into the Evolution of Plant Parasitism.</title>
        <authorList>
            <person name="Yoshida S."/>
            <person name="Kim S."/>
            <person name="Wafula E.K."/>
            <person name="Tanskanen J."/>
            <person name="Kim Y.M."/>
            <person name="Honaas L."/>
            <person name="Yang Z."/>
            <person name="Spallek T."/>
            <person name="Conn C.E."/>
            <person name="Ichihashi Y."/>
            <person name="Cheong K."/>
            <person name="Cui S."/>
            <person name="Der J.P."/>
            <person name="Gundlach H."/>
            <person name="Jiao Y."/>
            <person name="Hori C."/>
            <person name="Ishida J.K."/>
            <person name="Kasahara H."/>
            <person name="Kiba T."/>
            <person name="Kim M.S."/>
            <person name="Koo N."/>
            <person name="Laohavisit A."/>
            <person name="Lee Y.H."/>
            <person name="Lumba S."/>
            <person name="McCourt P."/>
            <person name="Mortimer J.C."/>
            <person name="Mutuku J.M."/>
            <person name="Nomura T."/>
            <person name="Sasaki-Sekimoto Y."/>
            <person name="Seto Y."/>
            <person name="Wang Y."/>
            <person name="Wakatake T."/>
            <person name="Sakakibara H."/>
            <person name="Demura T."/>
            <person name="Yamaguchi S."/>
            <person name="Yoneyama K."/>
            <person name="Manabe R.I."/>
            <person name="Nelson D.C."/>
            <person name="Schulman A.H."/>
            <person name="Timko M.P."/>
            <person name="dePamphilis C.W."/>
            <person name="Choi D."/>
            <person name="Shirasu K."/>
        </authorList>
    </citation>
    <scope>NUCLEOTIDE SEQUENCE [LARGE SCALE GENOMIC DNA]</scope>
    <source>
        <strain evidence="2">cv. UVA1</strain>
    </source>
</reference>
<comment type="caution">
    <text evidence="1">The sequence shown here is derived from an EMBL/GenBank/DDBJ whole genome shotgun (WGS) entry which is preliminary data.</text>
</comment>
<gene>
    <name evidence="1" type="ORF">STAS_23538</name>
</gene>
<accession>A0A5A7QNQ4</accession>
<name>A0A5A7QNQ4_STRAF</name>
<evidence type="ECO:0000313" key="2">
    <source>
        <dbReference type="Proteomes" id="UP000325081"/>
    </source>
</evidence>
<organism evidence="1 2">
    <name type="scientific">Striga asiatica</name>
    <name type="common">Asiatic witchweed</name>
    <name type="synonym">Buchnera asiatica</name>
    <dbReference type="NCBI Taxonomy" id="4170"/>
    <lineage>
        <taxon>Eukaryota</taxon>
        <taxon>Viridiplantae</taxon>
        <taxon>Streptophyta</taxon>
        <taxon>Embryophyta</taxon>
        <taxon>Tracheophyta</taxon>
        <taxon>Spermatophyta</taxon>
        <taxon>Magnoliopsida</taxon>
        <taxon>eudicotyledons</taxon>
        <taxon>Gunneridae</taxon>
        <taxon>Pentapetalae</taxon>
        <taxon>asterids</taxon>
        <taxon>lamiids</taxon>
        <taxon>Lamiales</taxon>
        <taxon>Orobanchaceae</taxon>
        <taxon>Buchnereae</taxon>
        <taxon>Striga</taxon>
    </lineage>
</organism>
<dbReference type="Proteomes" id="UP000325081">
    <property type="component" value="Unassembled WGS sequence"/>
</dbReference>
<sequence length="203" mass="22340">MIYRIPFSRKVLCCCSVDSSYRKGRWRLKARGGQNRSCSGQMELAGSCCDGGSWSATSRAGGMYWDGNLITALFSEEDAGKIMQINSLNPRAEDKKQCDLVDKGKFSVKKAYSTMLLLGGLVLSRRSLEVESSRRLERVPLGANGARWKLLRWWFVVCDVRSRAFTEENGGAGSCSGLRWLVDPLLFAAEEVGHGAEEALAAA</sequence>